<comment type="caution">
    <text evidence="4">The sequence shown here is derived from an EMBL/GenBank/DDBJ whole genome shotgun (WGS) entry which is preliminary data.</text>
</comment>
<protein>
    <submittedName>
        <fullName evidence="4">Uncharacterized protein</fullName>
    </submittedName>
</protein>
<dbReference type="InterPro" id="IPR050105">
    <property type="entry name" value="MoCo_biosynth_MoaA/MoaC"/>
</dbReference>
<feature type="compositionally biased region" description="Basic and acidic residues" evidence="3">
    <location>
        <begin position="29"/>
        <end position="47"/>
    </location>
</feature>
<dbReference type="PANTHER" id="PTHR22960">
    <property type="entry name" value="MOLYBDOPTERIN COFACTOR SYNTHESIS PROTEIN A"/>
    <property type="match status" value="1"/>
</dbReference>
<reference evidence="4 5" key="1">
    <citation type="journal article" date="2021" name="Hortic Res">
        <title>Chromosome-scale assembly of the Dendrobium chrysotoxum genome enhances the understanding of orchid evolution.</title>
        <authorList>
            <person name="Zhang Y."/>
            <person name="Zhang G.Q."/>
            <person name="Zhang D."/>
            <person name="Liu X.D."/>
            <person name="Xu X.Y."/>
            <person name="Sun W.H."/>
            <person name="Yu X."/>
            <person name="Zhu X."/>
            <person name="Wang Z.W."/>
            <person name="Zhao X."/>
            <person name="Zhong W.Y."/>
            <person name="Chen H."/>
            <person name="Yin W.L."/>
            <person name="Huang T."/>
            <person name="Niu S.C."/>
            <person name="Liu Z.J."/>
        </authorList>
    </citation>
    <scope>NUCLEOTIDE SEQUENCE [LARGE SCALE GENOMIC DNA]</scope>
    <source>
        <strain evidence="4">Lindl</strain>
    </source>
</reference>
<evidence type="ECO:0000313" key="5">
    <source>
        <dbReference type="Proteomes" id="UP000775213"/>
    </source>
</evidence>
<dbReference type="GO" id="GO:0061798">
    <property type="term" value="F:GTP 3',8'-cyclase activity"/>
    <property type="evidence" value="ECO:0007669"/>
    <property type="project" value="TreeGrafter"/>
</dbReference>
<proteinExistence type="predicted"/>
<organism evidence="4 5">
    <name type="scientific">Dendrobium chrysotoxum</name>
    <name type="common">Orchid</name>
    <dbReference type="NCBI Taxonomy" id="161865"/>
    <lineage>
        <taxon>Eukaryota</taxon>
        <taxon>Viridiplantae</taxon>
        <taxon>Streptophyta</taxon>
        <taxon>Embryophyta</taxon>
        <taxon>Tracheophyta</taxon>
        <taxon>Spermatophyta</taxon>
        <taxon>Magnoliopsida</taxon>
        <taxon>Liliopsida</taxon>
        <taxon>Asparagales</taxon>
        <taxon>Orchidaceae</taxon>
        <taxon>Epidendroideae</taxon>
        <taxon>Malaxideae</taxon>
        <taxon>Dendrobiinae</taxon>
        <taxon>Dendrobium</taxon>
    </lineage>
</organism>
<evidence type="ECO:0000256" key="1">
    <source>
        <dbReference type="ARBA" id="ARBA00005046"/>
    </source>
</evidence>
<keyword evidence="2" id="KW-0501">Molybdenum cofactor biosynthesis</keyword>
<evidence type="ECO:0000256" key="3">
    <source>
        <dbReference type="SAM" id="MobiDB-lite"/>
    </source>
</evidence>
<dbReference type="GO" id="GO:0006777">
    <property type="term" value="P:Mo-molybdopterin cofactor biosynthetic process"/>
    <property type="evidence" value="ECO:0007669"/>
    <property type="project" value="UniProtKB-KW"/>
</dbReference>
<feature type="region of interest" description="Disordered" evidence="3">
    <location>
        <begin position="29"/>
        <end position="71"/>
    </location>
</feature>
<gene>
    <name evidence="4" type="ORF">IEQ34_021552</name>
</gene>
<sequence>MKACIGSFPVRRELRERESRSFRVEELYLGDRRDRKGSDRGRPRTRDATATAPNQRDLGGIPGSDGQEVSLRDPLRAGVDDLGLKEIIGAAVKKKKAAHAGMLDLAKTANRPMIHIDTLKN</sequence>
<dbReference type="PANTHER" id="PTHR22960:SF0">
    <property type="entry name" value="MOLYBDENUM COFACTOR BIOSYNTHESIS PROTEIN 1"/>
    <property type="match status" value="1"/>
</dbReference>
<evidence type="ECO:0000256" key="2">
    <source>
        <dbReference type="ARBA" id="ARBA00023150"/>
    </source>
</evidence>
<evidence type="ECO:0000313" key="4">
    <source>
        <dbReference type="EMBL" id="KAH0450860.1"/>
    </source>
</evidence>
<comment type="pathway">
    <text evidence="1">Cofactor biosynthesis; molybdopterin biosynthesis.</text>
</comment>
<dbReference type="Proteomes" id="UP000775213">
    <property type="component" value="Unassembled WGS sequence"/>
</dbReference>
<keyword evidence="5" id="KW-1185">Reference proteome</keyword>
<dbReference type="EMBL" id="JAGFBR010000018">
    <property type="protein sequence ID" value="KAH0450860.1"/>
    <property type="molecule type" value="Genomic_DNA"/>
</dbReference>
<dbReference type="GO" id="GO:0061799">
    <property type="term" value="F:cyclic pyranopterin monophosphate synthase activity"/>
    <property type="evidence" value="ECO:0007669"/>
    <property type="project" value="TreeGrafter"/>
</dbReference>
<accession>A0AAV7G501</accession>
<name>A0AAV7G501_DENCH</name>
<dbReference type="AlphaFoldDB" id="A0AAV7G501"/>